<dbReference type="GO" id="GO:0005975">
    <property type="term" value="P:carbohydrate metabolic process"/>
    <property type="evidence" value="ECO:0007669"/>
    <property type="project" value="InterPro"/>
</dbReference>
<evidence type="ECO:0000256" key="8">
    <source>
        <dbReference type="ARBA" id="ARBA00022837"/>
    </source>
</evidence>
<dbReference type="InterPro" id="IPR006047">
    <property type="entry name" value="GH13_cat_dom"/>
</dbReference>
<dbReference type="PANTHER" id="PTHR10357:SF215">
    <property type="entry name" value="ALPHA-AMYLASE 1"/>
    <property type="match status" value="1"/>
</dbReference>
<gene>
    <name evidence="17" type="ORF">FGO68_gene5734</name>
</gene>
<dbReference type="GO" id="GO:0004556">
    <property type="term" value="F:alpha-amylase activity"/>
    <property type="evidence" value="ECO:0007669"/>
    <property type="project" value="UniProtKB-EC"/>
</dbReference>
<keyword evidence="7" id="KW-0378">Hydrolase</keyword>
<accession>A0A8J8NQM0</accession>
<evidence type="ECO:0000313" key="17">
    <source>
        <dbReference type="EMBL" id="TNV79756.1"/>
    </source>
</evidence>
<dbReference type="EMBL" id="RRYP01008462">
    <property type="protein sequence ID" value="TNV79756.1"/>
    <property type="molecule type" value="Genomic_DNA"/>
</dbReference>
<evidence type="ECO:0000259" key="16">
    <source>
        <dbReference type="SMART" id="SM00642"/>
    </source>
</evidence>
<feature type="binding site" evidence="14">
    <location>
        <position position="317"/>
    </location>
    <ligand>
        <name>substrate</name>
    </ligand>
</feature>
<dbReference type="PIRSF" id="PIRSF001024">
    <property type="entry name" value="Alph-amyl_fung"/>
    <property type="match status" value="1"/>
</dbReference>
<feature type="binding site" evidence="14">
    <location>
        <position position="137"/>
    </location>
    <ligand>
        <name>substrate</name>
    </ligand>
</feature>
<dbReference type="OrthoDB" id="196493at2759"/>
<evidence type="ECO:0000256" key="6">
    <source>
        <dbReference type="ARBA" id="ARBA00022729"/>
    </source>
</evidence>
<name>A0A8J8NQM0_HALGN</name>
<keyword evidence="13" id="KW-1015">Disulfide bond</keyword>
<feature type="chain" id="PRO_5035253169" description="alpha-amylase" evidence="15">
    <location>
        <begin position="18"/>
        <end position="490"/>
    </location>
</feature>
<protein>
    <recommendedName>
        <fullName evidence="4">alpha-amylase</fullName>
        <ecNumber evidence="4">3.2.1.1</ecNumber>
    </recommendedName>
</protein>
<dbReference type="InterPro" id="IPR013777">
    <property type="entry name" value="A-amylase-like"/>
</dbReference>
<feature type="site" description="Transition state stabilizer" evidence="12">
    <location>
        <position position="317"/>
    </location>
</feature>
<keyword evidence="18" id="KW-1185">Reference proteome</keyword>
<dbReference type="EC" id="3.2.1.1" evidence="4"/>
<evidence type="ECO:0000256" key="12">
    <source>
        <dbReference type="PIRSR" id="PIRSR001024-2"/>
    </source>
</evidence>
<evidence type="ECO:0000256" key="7">
    <source>
        <dbReference type="ARBA" id="ARBA00022801"/>
    </source>
</evidence>
<dbReference type="GO" id="GO:0005509">
    <property type="term" value="F:calcium ion binding"/>
    <property type="evidence" value="ECO:0007669"/>
    <property type="project" value="InterPro"/>
</dbReference>
<feature type="signal peptide" evidence="15">
    <location>
        <begin position="1"/>
        <end position="17"/>
    </location>
</feature>
<keyword evidence="6 15" id="KW-0732">Signal</keyword>
<feature type="binding site" evidence="14">
    <location>
        <position position="372"/>
    </location>
    <ligand>
        <name>substrate</name>
    </ligand>
</feature>
<evidence type="ECO:0000256" key="5">
    <source>
        <dbReference type="ARBA" id="ARBA00022723"/>
    </source>
</evidence>
<keyword evidence="9" id="KW-0119">Carbohydrate metabolism</keyword>
<evidence type="ECO:0000256" key="11">
    <source>
        <dbReference type="PIRSR" id="PIRSR001024-1"/>
    </source>
</evidence>
<proteinExistence type="inferred from homology"/>
<feature type="disulfide bond" evidence="13">
    <location>
        <begin position="50"/>
        <end position="58"/>
    </location>
</feature>
<feature type="active site" description="Proton donor" evidence="11">
    <location>
        <position position="248"/>
    </location>
</feature>
<dbReference type="Pfam" id="PF00128">
    <property type="entry name" value="Alpha-amylase"/>
    <property type="match status" value="1"/>
</dbReference>
<evidence type="ECO:0000256" key="3">
    <source>
        <dbReference type="ARBA" id="ARBA00008061"/>
    </source>
</evidence>
<dbReference type="Gene3D" id="3.20.20.80">
    <property type="entry name" value="Glycosidases"/>
    <property type="match status" value="1"/>
</dbReference>
<evidence type="ECO:0000256" key="14">
    <source>
        <dbReference type="PIRSR" id="PIRSR001024-5"/>
    </source>
</evidence>
<comment type="similarity">
    <text evidence="3">Belongs to the glycosyl hydrolase 13 family.</text>
</comment>
<feature type="binding site" evidence="14">
    <location>
        <position position="252"/>
    </location>
    <ligand>
        <name>substrate</name>
    </ligand>
</feature>
<organism evidence="17 18">
    <name type="scientific">Halteria grandinella</name>
    <dbReference type="NCBI Taxonomy" id="5974"/>
    <lineage>
        <taxon>Eukaryota</taxon>
        <taxon>Sar</taxon>
        <taxon>Alveolata</taxon>
        <taxon>Ciliophora</taxon>
        <taxon>Intramacronucleata</taxon>
        <taxon>Spirotrichea</taxon>
        <taxon>Stichotrichia</taxon>
        <taxon>Sporadotrichida</taxon>
        <taxon>Halteriidae</taxon>
        <taxon>Halteria</taxon>
    </lineage>
</organism>
<feature type="active site" description="Nucleophile" evidence="11">
    <location>
        <position position="220"/>
    </location>
</feature>
<keyword evidence="5" id="KW-0479">Metal-binding</keyword>
<evidence type="ECO:0000256" key="15">
    <source>
        <dbReference type="SAM" id="SignalP"/>
    </source>
</evidence>
<evidence type="ECO:0000256" key="2">
    <source>
        <dbReference type="ARBA" id="ARBA00001913"/>
    </source>
</evidence>
<evidence type="ECO:0000313" key="18">
    <source>
        <dbReference type="Proteomes" id="UP000785679"/>
    </source>
</evidence>
<evidence type="ECO:0000256" key="10">
    <source>
        <dbReference type="ARBA" id="ARBA00023295"/>
    </source>
</evidence>
<comment type="caution">
    <text evidence="17">The sequence shown here is derived from an EMBL/GenBank/DDBJ whole genome shotgun (WGS) entry which is preliminary data.</text>
</comment>
<dbReference type="Proteomes" id="UP000785679">
    <property type="component" value="Unassembled WGS sequence"/>
</dbReference>
<dbReference type="SMART" id="SM00642">
    <property type="entry name" value="Aamy"/>
    <property type="match status" value="1"/>
</dbReference>
<dbReference type="SUPFAM" id="SSF51445">
    <property type="entry name" value="(Trans)glycosidases"/>
    <property type="match status" value="1"/>
</dbReference>
<dbReference type="AlphaFoldDB" id="A0A8J8NQM0"/>
<comment type="cofactor">
    <cofactor evidence="2">
        <name>Ca(2+)</name>
        <dbReference type="ChEBI" id="CHEBI:29108"/>
    </cofactor>
</comment>
<dbReference type="InterPro" id="IPR017853">
    <property type="entry name" value="GH"/>
</dbReference>
<keyword evidence="8" id="KW-0106">Calcium</keyword>
<sequence>MKQFLLLAACYLSLAHSLKSHIDEALEWRDRSIYQVLTDRILSDGRESLCKEDLKKYCGGTFRDVQRILPYVKERLGFDAIYISPFVENTEGGYHGYWAKNFYKVNPHFGTEEDLKQLVQSAHSLNMNVMVDVVFNHVGYVPEGNDFSDIVPFNKPDHFHDRCDIQQSDWDTNNRPNIERCRLCGLPDLNTESEDVKRVLFDWIRDDVIHKYGFDAIRIDTVRHINMRFWQELTQVILSDIPVFTLGEVMNGDINIVSEYQTSGGLDGLMNYPLYYQLVNTFVTGKQSVATLKDFHISEKISFKDLSMIGNFLDNHDVNRVMNQLSGRFKDKSEQRSVLLNMLCYIYLTQGIPILYYGTEALYSGGNDPQNRETFDPSIANLDNPVVHYIKTLNDLRREKHLPDLSIEYRHTEGRFLTMSRGREIYAILSNNQDEIVHETKVVTNHPYEEGDVLCNAFHEHDCVTIDEGKRMIIKLIQGYPKIYIPFLEI</sequence>
<feature type="domain" description="Glycosyl hydrolase family 13 catalytic" evidence="16">
    <location>
        <begin position="35"/>
        <end position="397"/>
    </location>
</feature>
<evidence type="ECO:0000256" key="13">
    <source>
        <dbReference type="PIRSR" id="PIRSR001024-4"/>
    </source>
</evidence>
<reference evidence="17" key="1">
    <citation type="submission" date="2019-06" db="EMBL/GenBank/DDBJ databases">
        <authorList>
            <person name="Zheng W."/>
        </authorList>
    </citation>
    <scope>NUCLEOTIDE SEQUENCE</scope>
    <source>
        <strain evidence="17">QDHG01</strain>
    </source>
</reference>
<feature type="binding site" evidence="14">
    <location>
        <position position="98"/>
    </location>
    <ligand>
        <name>substrate</name>
    </ligand>
</feature>
<evidence type="ECO:0000256" key="9">
    <source>
        <dbReference type="ARBA" id="ARBA00023277"/>
    </source>
</evidence>
<dbReference type="PANTHER" id="PTHR10357">
    <property type="entry name" value="ALPHA-AMYLASE FAMILY MEMBER"/>
    <property type="match status" value="1"/>
</dbReference>
<comment type="catalytic activity">
    <reaction evidence="1">
        <text>Endohydrolysis of (1-&gt;4)-alpha-D-glucosidic linkages in polysaccharides containing three or more (1-&gt;4)-alpha-linked D-glucose units.</text>
        <dbReference type="EC" id="3.2.1.1"/>
    </reaction>
</comment>
<evidence type="ECO:0000256" key="1">
    <source>
        <dbReference type="ARBA" id="ARBA00000548"/>
    </source>
</evidence>
<keyword evidence="10" id="KW-0326">Glycosidase</keyword>
<evidence type="ECO:0000256" key="4">
    <source>
        <dbReference type="ARBA" id="ARBA00012595"/>
    </source>
</evidence>
<feature type="binding site" evidence="14">
    <location>
        <position position="218"/>
    </location>
    <ligand>
        <name>substrate</name>
    </ligand>
</feature>